<dbReference type="GO" id="GO:0003700">
    <property type="term" value="F:DNA-binding transcription factor activity"/>
    <property type="evidence" value="ECO:0007669"/>
    <property type="project" value="TreeGrafter"/>
</dbReference>
<dbReference type="PROSITE" id="PS50042">
    <property type="entry name" value="CNMP_BINDING_3"/>
    <property type="match status" value="1"/>
</dbReference>
<evidence type="ECO:0000313" key="2">
    <source>
        <dbReference type="EMBL" id="KGF72539.1"/>
    </source>
</evidence>
<evidence type="ECO:0000259" key="1">
    <source>
        <dbReference type="PROSITE" id="PS50042"/>
    </source>
</evidence>
<dbReference type="InterPro" id="IPR014710">
    <property type="entry name" value="RmlC-like_jellyroll"/>
</dbReference>
<dbReference type="InterPro" id="IPR018490">
    <property type="entry name" value="cNMP-bd_dom_sf"/>
</dbReference>
<dbReference type="InterPro" id="IPR036390">
    <property type="entry name" value="WH_DNA-bd_sf"/>
</dbReference>
<dbReference type="STRING" id="1497020.DO97_07580"/>
<dbReference type="Gene3D" id="2.60.120.10">
    <property type="entry name" value="Jelly Rolls"/>
    <property type="match status" value="1"/>
</dbReference>
<name>A0A098TJP2_9CYAN</name>
<reference evidence="2 3" key="1">
    <citation type="journal article" date="2014" name="Mol. Ecol.">
        <title>Evolution of Synechococcus.</title>
        <authorList>
            <person name="Dvorak P."/>
            <person name="Casamatta D."/>
            <person name="Hasler P."/>
            <person name="Poulickova A."/>
            <person name="Ondrej V."/>
            <person name="Sanges R."/>
        </authorList>
    </citation>
    <scope>NUCLEOTIDE SEQUENCE [LARGE SCALE GENOMIC DNA]</scope>
    <source>
        <strain evidence="2 3">CAUP A 1101</strain>
    </source>
</reference>
<dbReference type="SMART" id="SM00100">
    <property type="entry name" value="cNMP"/>
    <property type="match status" value="1"/>
</dbReference>
<gene>
    <name evidence="2" type="ORF">DO97_07580</name>
</gene>
<dbReference type="RefSeq" id="WP_036533423.1">
    <property type="nucleotide sequence ID" value="NZ_JJML01000024.1"/>
</dbReference>
<dbReference type="Pfam" id="PF00027">
    <property type="entry name" value="cNMP_binding"/>
    <property type="match status" value="1"/>
</dbReference>
<dbReference type="GO" id="GO:0005829">
    <property type="term" value="C:cytosol"/>
    <property type="evidence" value="ECO:0007669"/>
    <property type="project" value="TreeGrafter"/>
</dbReference>
<feature type="domain" description="Cyclic nucleotide-binding" evidence="1">
    <location>
        <begin position="12"/>
        <end position="131"/>
    </location>
</feature>
<evidence type="ECO:0000313" key="3">
    <source>
        <dbReference type="Proteomes" id="UP000030170"/>
    </source>
</evidence>
<comment type="caution">
    <text evidence="2">The sequence shown here is derived from an EMBL/GenBank/DDBJ whole genome shotgun (WGS) entry which is preliminary data.</text>
</comment>
<sequence length="227" mass="25330">MQIAAICQLFPLFETAESETLEGLSAIATEHEYPAERAVVIEDAWGNAIYFVISGWVKVRLLTGETEKTLAILGRGDFFGEMAILDESPRSTDVVSLSPVHLFSISAQRFTQMLFKDGKFQHRLLQLMVKRLRQSNLRLQLRGQPSAVKLANTLVSLAESYGQPLESGINIYNLPHQDLADVSDIGLEDTHKIMEKLDSKGWVKANPGDQTLQLLNLKQLMHLAGRV</sequence>
<keyword evidence="3" id="KW-1185">Reference proteome</keyword>
<dbReference type="PANTHER" id="PTHR24567">
    <property type="entry name" value="CRP FAMILY TRANSCRIPTIONAL REGULATORY PROTEIN"/>
    <property type="match status" value="1"/>
</dbReference>
<dbReference type="OrthoDB" id="453310at2"/>
<dbReference type="CDD" id="cd00038">
    <property type="entry name" value="CAP_ED"/>
    <property type="match status" value="1"/>
</dbReference>
<dbReference type="InterPro" id="IPR000595">
    <property type="entry name" value="cNMP-bd_dom"/>
</dbReference>
<dbReference type="InterPro" id="IPR050397">
    <property type="entry name" value="Env_Response_Regulators"/>
</dbReference>
<dbReference type="AlphaFoldDB" id="A0A098TJP2"/>
<dbReference type="InterPro" id="IPR036388">
    <property type="entry name" value="WH-like_DNA-bd_sf"/>
</dbReference>
<proteinExistence type="predicted"/>
<protein>
    <submittedName>
        <fullName evidence="2">Transcriptional regulator</fullName>
    </submittedName>
</protein>
<dbReference type="PANTHER" id="PTHR24567:SF74">
    <property type="entry name" value="HTH-TYPE TRANSCRIPTIONAL REGULATOR ARCR"/>
    <property type="match status" value="1"/>
</dbReference>
<accession>A0A098TJP2</accession>
<dbReference type="SUPFAM" id="SSF51206">
    <property type="entry name" value="cAMP-binding domain-like"/>
    <property type="match status" value="1"/>
</dbReference>
<organism evidence="2 3">
    <name type="scientific">Neosynechococcus sphagnicola sy1</name>
    <dbReference type="NCBI Taxonomy" id="1497020"/>
    <lineage>
        <taxon>Bacteria</taxon>
        <taxon>Bacillati</taxon>
        <taxon>Cyanobacteriota</taxon>
        <taxon>Cyanophyceae</taxon>
        <taxon>Neosynechococcales</taxon>
        <taxon>Neosynechococcaceae</taxon>
        <taxon>Neosynechococcus</taxon>
    </lineage>
</organism>
<dbReference type="Gene3D" id="1.10.10.10">
    <property type="entry name" value="Winged helix-like DNA-binding domain superfamily/Winged helix DNA-binding domain"/>
    <property type="match status" value="1"/>
</dbReference>
<dbReference type="SUPFAM" id="SSF46785">
    <property type="entry name" value="Winged helix' DNA-binding domain"/>
    <property type="match status" value="1"/>
</dbReference>
<dbReference type="EMBL" id="JJML01000024">
    <property type="protein sequence ID" value="KGF72539.1"/>
    <property type="molecule type" value="Genomic_DNA"/>
</dbReference>
<dbReference type="Proteomes" id="UP000030170">
    <property type="component" value="Unassembled WGS sequence"/>
</dbReference>